<dbReference type="InterPro" id="IPR000014">
    <property type="entry name" value="PAS"/>
</dbReference>
<gene>
    <name evidence="1" type="ORF">HMPREF1168_02477</name>
</gene>
<dbReference type="PATRIC" id="fig|1073383.3.peg.2494"/>
<protein>
    <recommendedName>
        <fullName evidence="3">PAS domain S-box protein</fullName>
    </recommendedName>
</protein>
<evidence type="ECO:0000313" key="1">
    <source>
        <dbReference type="EMBL" id="EKB18703.1"/>
    </source>
</evidence>
<dbReference type="Proteomes" id="UP000006087">
    <property type="component" value="Unassembled WGS sequence"/>
</dbReference>
<dbReference type="RefSeq" id="WP_005344821.1">
    <property type="nucleotide sequence ID" value="NZ_JH823256.1"/>
</dbReference>
<reference evidence="1 2" key="1">
    <citation type="submission" date="2012-06" db="EMBL/GenBank/DDBJ databases">
        <title>The Genome Sequence of Aeromonas veronii AMC34.</title>
        <authorList>
            <consortium name="The Broad Institute Genome Sequencing Platform"/>
            <person name="Earl A."/>
            <person name="Ward D."/>
            <person name="Feldgarden M."/>
            <person name="Gevers D."/>
            <person name="Graf J."/>
            <person name="Tomasi A."/>
            <person name="Horneman A."/>
            <person name="Walker B."/>
            <person name="Young S.K."/>
            <person name="Zeng Q."/>
            <person name="Gargeya S."/>
            <person name="Fitzgerald M."/>
            <person name="Haas B."/>
            <person name="Abouelleil A."/>
            <person name="Alvarado L."/>
            <person name="Arachchi H.M."/>
            <person name="Berlin A.M."/>
            <person name="Chapman S.B."/>
            <person name="Goldberg J."/>
            <person name="Griggs A."/>
            <person name="Gujja S."/>
            <person name="Hansen M."/>
            <person name="Howarth C."/>
            <person name="Imamovic A."/>
            <person name="Larimer J."/>
            <person name="McCowan C."/>
            <person name="Montmayeur A."/>
            <person name="Murphy C."/>
            <person name="Neiman D."/>
            <person name="Pearson M."/>
            <person name="Priest M."/>
            <person name="Roberts A."/>
            <person name="Saif S."/>
            <person name="Shea T."/>
            <person name="Sisk P."/>
            <person name="Sykes S."/>
            <person name="Wortman J."/>
            <person name="Nusbaum C."/>
            <person name="Birren B."/>
        </authorList>
    </citation>
    <scope>NUCLEOTIDE SEQUENCE [LARGE SCALE GENOMIC DNA]</scope>
    <source>
        <strain evidence="1 2">AMC34</strain>
    </source>
</reference>
<proteinExistence type="predicted"/>
<name>K1IWZ3_AERVE</name>
<dbReference type="EMBL" id="AGWU01000020">
    <property type="protein sequence ID" value="EKB18703.1"/>
    <property type="molecule type" value="Genomic_DNA"/>
</dbReference>
<accession>K1IWZ3</accession>
<dbReference type="AlphaFoldDB" id="K1IWZ3"/>
<evidence type="ECO:0000313" key="2">
    <source>
        <dbReference type="Proteomes" id="UP000006087"/>
    </source>
</evidence>
<dbReference type="CDD" id="cd00130">
    <property type="entry name" value="PAS"/>
    <property type="match status" value="1"/>
</dbReference>
<comment type="caution">
    <text evidence="1">The sequence shown here is derived from an EMBL/GenBank/DDBJ whole genome shotgun (WGS) entry which is preliminary data.</text>
</comment>
<sequence length="55" mass="6041">MVTSTLHTTDTEVEFTDNVQLVSTTDLKGDITYANPAFCQVAAYSGEVEQPFRPT</sequence>
<dbReference type="HOGENOM" id="CLU_3021540_0_0_6"/>
<organism evidence="1 2">
    <name type="scientific">Aeromonas veronii AMC34</name>
    <dbReference type="NCBI Taxonomy" id="1073383"/>
    <lineage>
        <taxon>Bacteria</taxon>
        <taxon>Pseudomonadati</taxon>
        <taxon>Pseudomonadota</taxon>
        <taxon>Gammaproteobacteria</taxon>
        <taxon>Aeromonadales</taxon>
        <taxon>Aeromonadaceae</taxon>
        <taxon>Aeromonas</taxon>
    </lineage>
</organism>
<evidence type="ECO:0008006" key="3">
    <source>
        <dbReference type="Google" id="ProtNLM"/>
    </source>
</evidence>